<gene>
    <name evidence="1" type="ORF">GCM10011611_04290</name>
</gene>
<reference evidence="1" key="2">
    <citation type="submission" date="2020-09" db="EMBL/GenBank/DDBJ databases">
        <authorList>
            <person name="Sun Q."/>
            <person name="Zhou Y."/>
        </authorList>
    </citation>
    <scope>NUCLEOTIDE SEQUENCE</scope>
    <source>
        <strain evidence="1">CGMCC 1.15725</strain>
    </source>
</reference>
<organism evidence="1 2">
    <name type="scientific">Aliidongia dinghuensis</name>
    <dbReference type="NCBI Taxonomy" id="1867774"/>
    <lineage>
        <taxon>Bacteria</taxon>
        <taxon>Pseudomonadati</taxon>
        <taxon>Pseudomonadota</taxon>
        <taxon>Alphaproteobacteria</taxon>
        <taxon>Rhodospirillales</taxon>
        <taxon>Dongiaceae</taxon>
        <taxon>Aliidongia</taxon>
    </lineage>
</organism>
<sequence>MIVDHAIVPGSTKRLSIGECRPELQELHALWQRLRGNRRMPARRDFDPIQVPKLLPDMFLVDVLAGNPPERRYRVRLQGTAQADYYGADWTGSYIHQMIDQESADRFCAVGDFIVASREPWISTGALYWLPEKPYYRFESVLLPLSDDGISVNMILGLTRLF</sequence>
<reference evidence="1" key="1">
    <citation type="journal article" date="2014" name="Int. J. Syst. Evol. Microbiol.">
        <title>Complete genome sequence of Corynebacterium casei LMG S-19264T (=DSM 44701T), isolated from a smear-ripened cheese.</title>
        <authorList>
            <consortium name="US DOE Joint Genome Institute (JGI-PGF)"/>
            <person name="Walter F."/>
            <person name="Albersmeier A."/>
            <person name="Kalinowski J."/>
            <person name="Ruckert C."/>
        </authorList>
    </citation>
    <scope>NUCLEOTIDE SEQUENCE</scope>
    <source>
        <strain evidence="1">CGMCC 1.15725</strain>
    </source>
</reference>
<dbReference type="RefSeq" id="WP_189041957.1">
    <property type="nucleotide sequence ID" value="NZ_BMJQ01000001.1"/>
</dbReference>
<dbReference type="Pfam" id="PF07310">
    <property type="entry name" value="PAS_5"/>
    <property type="match status" value="1"/>
</dbReference>
<evidence type="ECO:0000313" key="1">
    <source>
        <dbReference type="EMBL" id="GGF01939.1"/>
    </source>
</evidence>
<accession>A0A8J2YPT8</accession>
<protein>
    <recommendedName>
        <fullName evidence="3">PAS domain-containing protein</fullName>
    </recommendedName>
</protein>
<keyword evidence="2" id="KW-1185">Reference proteome</keyword>
<evidence type="ECO:0008006" key="3">
    <source>
        <dbReference type="Google" id="ProtNLM"/>
    </source>
</evidence>
<comment type="caution">
    <text evidence="1">The sequence shown here is derived from an EMBL/GenBank/DDBJ whole genome shotgun (WGS) entry which is preliminary data.</text>
</comment>
<dbReference type="InterPro" id="IPR009922">
    <property type="entry name" value="DUF1457"/>
</dbReference>
<dbReference type="EMBL" id="BMJQ01000001">
    <property type="protein sequence ID" value="GGF01939.1"/>
    <property type="molecule type" value="Genomic_DNA"/>
</dbReference>
<proteinExistence type="predicted"/>
<evidence type="ECO:0000313" key="2">
    <source>
        <dbReference type="Proteomes" id="UP000646365"/>
    </source>
</evidence>
<dbReference type="Proteomes" id="UP000646365">
    <property type="component" value="Unassembled WGS sequence"/>
</dbReference>
<dbReference type="AlphaFoldDB" id="A0A8J2YPT8"/>
<name>A0A8J2YPT8_9PROT</name>